<reference evidence="1 2" key="1">
    <citation type="journal article" date="2018" name="Front. Plant Sci.">
        <title>Red Clover (Trifolium pratense) and Zigzag Clover (T. medium) - A Picture of Genomic Similarities and Differences.</title>
        <authorList>
            <person name="Dluhosova J."/>
            <person name="Istvanek J."/>
            <person name="Nedelnik J."/>
            <person name="Repkova J."/>
        </authorList>
    </citation>
    <scope>NUCLEOTIDE SEQUENCE [LARGE SCALE GENOMIC DNA]</scope>
    <source>
        <strain evidence="2">cv. 10/8</strain>
        <tissue evidence="1">Leaf</tissue>
    </source>
</reference>
<organism evidence="1 2">
    <name type="scientific">Trifolium medium</name>
    <dbReference type="NCBI Taxonomy" id="97028"/>
    <lineage>
        <taxon>Eukaryota</taxon>
        <taxon>Viridiplantae</taxon>
        <taxon>Streptophyta</taxon>
        <taxon>Embryophyta</taxon>
        <taxon>Tracheophyta</taxon>
        <taxon>Spermatophyta</taxon>
        <taxon>Magnoliopsida</taxon>
        <taxon>eudicotyledons</taxon>
        <taxon>Gunneridae</taxon>
        <taxon>Pentapetalae</taxon>
        <taxon>rosids</taxon>
        <taxon>fabids</taxon>
        <taxon>Fabales</taxon>
        <taxon>Fabaceae</taxon>
        <taxon>Papilionoideae</taxon>
        <taxon>50 kb inversion clade</taxon>
        <taxon>NPAAA clade</taxon>
        <taxon>Hologalegina</taxon>
        <taxon>IRL clade</taxon>
        <taxon>Trifolieae</taxon>
        <taxon>Trifolium</taxon>
    </lineage>
</organism>
<dbReference type="EMBL" id="LXQA010517613">
    <property type="protein sequence ID" value="MCI56756.1"/>
    <property type="molecule type" value="Genomic_DNA"/>
</dbReference>
<evidence type="ECO:0000313" key="1">
    <source>
        <dbReference type="EMBL" id="MCI56756.1"/>
    </source>
</evidence>
<evidence type="ECO:0000313" key="2">
    <source>
        <dbReference type="Proteomes" id="UP000265520"/>
    </source>
</evidence>
<protein>
    <submittedName>
        <fullName evidence="1">Uncharacterized protein</fullName>
    </submittedName>
</protein>
<name>A0A392T9I2_9FABA</name>
<keyword evidence="2" id="KW-1185">Reference proteome</keyword>
<dbReference type="Proteomes" id="UP000265520">
    <property type="component" value="Unassembled WGS sequence"/>
</dbReference>
<proteinExistence type="predicted"/>
<comment type="caution">
    <text evidence="1">The sequence shown here is derived from an EMBL/GenBank/DDBJ whole genome shotgun (WGS) entry which is preliminary data.</text>
</comment>
<sequence>MYHPRATAETNPLE</sequence>
<feature type="non-terminal residue" evidence="1">
    <location>
        <position position="14"/>
    </location>
</feature>
<accession>A0A392T9I2</accession>